<evidence type="ECO:0000256" key="13">
    <source>
        <dbReference type="ARBA" id="ARBA00023136"/>
    </source>
</evidence>
<keyword evidence="7 20" id="KW-0808">Transferase</keyword>
<evidence type="ECO:0000256" key="17">
    <source>
        <dbReference type="SAM" id="Phobius"/>
    </source>
</evidence>
<dbReference type="EMBL" id="SJPZ01000001">
    <property type="protein sequence ID" value="TWU67564.1"/>
    <property type="molecule type" value="Genomic_DNA"/>
</dbReference>
<keyword evidence="9" id="KW-0547">Nucleotide-binding</keyword>
<dbReference type="GO" id="GO:0005524">
    <property type="term" value="F:ATP binding"/>
    <property type="evidence" value="ECO:0007669"/>
    <property type="project" value="UniProtKB-KW"/>
</dbReference>
<keyword evidence="14" id="KW-0829">Tyrosine-protein kinase</keyword>
<dbReference type="InterPro" id="IPR050445">
    <property type="entry name" value="Bact_polysacc_biosynth/exp"/>
</dbReference>
<keyword evidence="6" id="KW-0997">Cell inner membrane</keyword>
<dbReference type="Proteomes" id="UP000316476">
    <property type="component" value="Unassembled WGS sequence"/>
</dbReference>
<keyword evidence="8 17" id="KW-0812">Transmembrane</keyword>
<evidence type="ECO:0000256" key="8">
    <source>
        <dbReference type="ARBA" id="ARBA00022692"/>
    </source>
</evidence>
<dbReference type="GO" id="GO:0042802">
    <property type="term" value="F:identical protein binding"/>
    <property type="evidence" value="ECO:0007669"/>
    <property type="project" value="UniProtKB-ARBA"/>
</dbReference>
<dbReference type="GO" id="GO:0005886">
    <property type="term" value="C:plasma membrane"/>
    <property type="evidence" value="ECO:0007669"/>
    <property type="project" value="UniProtKB-SubCell"/>
</dbReference>
<evidence type="ECO:0000256" key="16">
    <source>
        <dbReference type="SAM" id="Coils"/>
    </source>
</evidence>
<reference evidence="20 21" key="1">
    <citation type="submission" date="2019-02" db="EMBL/GenBank/DDBJ databases">
        <title>Deep-cultivation of Planctomycetes and their phenomic and genomic characterization uncovers novel biology.</title>
        <authorList>
            <person name="Wiegand S."/>
            <person name="Jogler M."/>
            <person name="Boedeker C."/>
            <person name="Pinto D."/>
            <person name="Vollmers J."/>
            <person name="Rivas-Marin E."/>
            <person name="Kohn T."/>
            <person name="Peeters S.H."/>
            <person name="Heuer A."/>
            <person name="Rast P."/>
            <person name="Oberbeckmann S."/>
            <person name="Bunk B."/>
            <person name="Jeske O."/>
            <person name="Meyerdierks A."/>
            <person name="Storesund J.E."/>
            <person name="Kallscheuer N."/>
            <person name="Luecker S."/>
            <person name="Lage O.M."/>
            <person name="Pohl T."/>
            <person name="Merkel B.J."/>
            <person name="Hornburger P."/>
            <person name="Mueller R.-W."/>
            <person name="Bruemmer F."/>
            <person name="Labrenz M."/>
            <person name="Spormann A.M."/>
            <person name="Op Den Camp H."/>
            <person name="Overmann J."/>
            <person name="Amann R."/>
            <person name="Jetten M.S.M."/>
            <person name="Mascher T."/>
            <person name="Medema M.H."/>
            <person name="Devos D.P."/>
            <person name="Kaster A.-K."/>
            <person name="Ovreas L."/>
            <person name="Rohde M."/>
            <person name="Galperin M.Y."/>
            <person name="Jogler C."/>
        </authorList>
    </citation>
    <scope>NUCLEOTIDE SEQUENCE [LARGE SCALE GENOMIC DNA]</scope>
    <source>
        <strain evidence="20 21">V7</strain>
    </source>
</reference>
<organism evidence="20 21">
    <name type="scientific">Crateriforma conspicua</name>
    <dbReference type="NCBI Taxonomy" id="2527996"/>
    <lineage>
        <taxon>Bacteria</taxon>
        <taxon>Pseudomonadati</taxon>
        <taxon>Planctomycetota</taxon>
        <taxon>Planctomycetia</taxon>
        <taxon>Planctomycetales</taxon>
        <taxon>Planctomycetaceae</taxon>
        <taxon>Crateriforma</taxon>
    </lineage>
</organism>
<dbReference type="InterPro" id="IPR005702">
    <property type="entry name" value="Wzc-like_C"/>
</dbReference>
<comment type="similarity">
    <text evidence="3">Belongs to the etk/wzc family.</text>
</comment>
<comment type="caution">
    <text evidence="20">The sequence shown here is derived from an EMBL/GenBank/DDBJ whole genome shotgun (WGS) entry which is preliminary data.</text>
</comment>
<dbReference type="SUPFAM" id="SSF52540">
    <property type="entry name" value="P-loop containing nucleoside triphosphate hydrolases"/>
    <property type="match status" value="1"/>
</dbReference>
<feature type="coiled-coil region" evidence="16">
    <location>
        <begin position="236"/>
        <end position="277"/>
    </location>
</feature>
<keyword evidence="13 17" id="KW-0472">Membrane</keyword>
<dbReference type="Gene3D" id="3.40.50.300">
    <property type="entry name" value="P-loop containing nucleotide triphosphate hydrolases"/>
    <property type="match status" value="1"/>
</dbReference>
<dbReference type="NCBIfam" id="TIGR01007">
    <property type="entry name" value="eps_fam"/>
    <property type="match status" value="1"/>
</dbReference>
<evidence type="ECO:0000256" key="7">
    <source>
        <dbReference type="ARBA" id="ARBA00022679"/>
    </source>
</evidence>
<sequence length="787" mass="86204">MTENNAKPSAPAKSESRVTEDVVTLDVLQILFRQRWLIAFLTLAGLAAGVAYALQARVWYESTARVLINEKSSGLASSSSNEMVEEDILANHIELLLSRKIVGEAMAAKDDDGNSLMTLPSVVEHLDPEIETVDAVDYVIDHMEVVKGGEGGAKTARTLRISLNHTEPEDAQRLLTAVLQTYSRYLDQQISDMMDLATAKINEAKNEVEGELHVAEKKYLEHRQTAPMLFQGEGSSNVYQDKYRRLQDELIDLQIQESTIKTRLARVENELEDLDGKTLSMTESMDKLALIDSESLERLGLFAGLQISASNTAEFKATMPVRAEEARTRFAYLLKLNSEKQRLQAKFGASHPDVQDIDDEIRLVRKFIDESNEDTVAEAPFGENSVNPESLLKAYVGFLNHDMATIAERKSELTALANQAETDARELIEYELTDVVLRKEVERNEALFDGVVQQLRDVDIASGLRGYLYELLETPRIGAKSWPSLPLCGLGGLMLGVFAGLTLAVANDVRDGRFRSAAEVEETVSLPSLGRVGKLNSMRRGVRGLIAGELSPNAEALRLGRTMLLPKIKSRDMKSIGVTSSMQGDGKSTITANLAASFSQVGLSVLVVDGDLRRPTVHRYFSVAPEGGLTDLLTGSMELDDAIKPTEADGVSVITAGASTRTPAELLQSEKLEELTHQLEERFDLVIFDLPPVLAVSDPLVVAPRIDGMVLVIRAASARRDEVMNSLKRVTDAGGNMVGCVLNTFGAGKSFDLGGGYYGYYESGYSRPTNRTKPVTSARIVEVDNDA</sequence>
<comment type="similarity">
    <text evidence="2">Belongs to the CpsD/CapB family.</text>
</comment>
<evidence type="ECO:0000256" key="15">
    <source>
        <dbReference type="ARBA" id="ARBA00051245"/>
    </source>
</evidence>
<accession>A0A5C6FZ02</accession>
<evidence type="ECO:0000256" key="14">
    <source>
        <dbReference type="ARBA" id="ARBA00023137"/>
    </source>
</evidence>
<evidence type="ECO:0000313" key="20">
    <source>
        <dbReference type="EMBL" id="TWU67564.1"/>
    </source>
</evidence>
<evidence type="ECO:0000256" key="2">
    <source>
        <dbReference type="ARBA" id="ARBA00007316"/>
    </source>
</evidence>
<dbReference type="RefSeq" id="WP_146413951.1">
    <property type="nucleotide sequence ID" value="NZ_SJPZ01000001.1"/>
</dbReference>
<proteinExistence type="inferred from homology"/>
<protein>
    <recommendedName>
        <fullName evidence="4">non-specific protein-tyrosine kinase</fullName>
        <ecNumber evidence="4">2.7.10.2</ecNumber>
    </recommendedName>
</protein>
<evidence type="ECO:0000256" key="1">
    <source>
        <dbReference type="ARBA" id="ARBA00004429"/>
    </source>
</evidence>
<evidence type="ECO:0000256" key="3">
    <source>
        <dbReference type="ARBA" id="ARBA00008883"/>
    </source>
</evidence>
<dbReference type="InterPro" id="IPR003856">
    <property type="entry name" value="LPS_length_determ_N"/>
</dbReference>
<dbReference type="AlphaFoldDB" id="A0A5C6FZ02"/>
<dbReference type="PANTHER" id="PTHR32309:SF13">
    <property type="entry name" value="FERRIC ENTEROBACTIN TRANSPORT PROTEIN FEPE"/>
    <property type="match status" value="1"/>
</dbReference>
<dbReference type="FunFam" id="3.40.50.300:FF:000527">
    <property type="entry name" value="Tyrosine-protein kinase etk"/>
    <property type="match status" value="1"/>
</dbReference>
<dbReference type="Pfam" id="PF13614">
    <property type="entry name" value="AAA_31"/>
    <property type="match status" value="1"/>
</dbReference>
<gene>
    <name evidence="20" type="primary">ywqD_3</name>
    <name evidence="20" type="ORF">V7x_31380</name>
</gene>
<name>A0A5C6FZ02_9PLAN</name>
<evidence type="ECO:0000256" key="11">
    <source>
        <dbReference type="ARBA" id="ARBA00022840"/>
    </source>
</evidence>
<comment type="catalytic activity">
    <reaction evidence="15">
        <text>L-tyrosyl-[protein] + ATP = O-phospho-L-tyrosyl-[protein] + ADP + H(+)</text>
        <dbReference type="Rhea" id="RHEA:10596"/>
        <dbReference type="Rhea" id="RHEA-COMP:10136"/>
        <dbReference type="Rhea" id="RHEA-COMP:20101"/>
        <dbReference type="ChEBI" id="CHEBI:15378"/>
        <dbReference type="ChEBI" id="CHEBI:30616"/>
        <dbReference type="ChEBI" id="CHEBI:46858"/>
        <dbReference type="ChEBI" id="CHEBI:61978"/>
        <dbReference type="ChEBI" id="CHEBI:456216"/>
        <dbReference type="EC" id="2.7.10.2"/>
    </reaction>
</comment>
<dbReference type="OrthoDB" id="9794577at2"/>
<evidence type="ECO:0000256" key="9">
    <source>
        <dbReference type="ARBA" id="ARBA00022741"/>
    </source>
</evidence>
<evidence type="ECO:0000256" key="10">
    <source>
        <dbReference type="ARBA" id="ARBA00022777"/>
    </source>
</evidence>
<keyword evidence="16" id="KW-0175">Coiled coil</keyword>
<dbReference type="Pfam" id="PF02706">
    <property type="entry name" value="Wzz"/>
    <property type="match status" value="1"/>
</dbReference>
<keyword evidence="11" id="KW-0067">ATP-binding</keyword>
<feature type="domain" description="Polysaccharide chain length determinant N-terminal" evidence="18">
    <location>
        <begin position="27"/>
        <end position="106"/>
    </location>
</feature>
<keyword evidence="10 20" id="KW-0418">Kinase</keyword>
<keyword evidence="5" id="KW-1003">Cell membrane</keyword>
<dbReference type="InterPro" id="IPR027417">
    <property type="entry name" value="P-loop_NTPase"/>
</dbReference>
<comment type="subcellular location">
    <subcellularLocation>
        <location evidence="1">Cell inner membrane</location>
        <topology evidence="1">Multi-pass membrane protein</topology>
    </subcellularLocation>
</comment>
<evidence type="ECO:0000259" key="18">
    <source>
        <dbReference type="Pfam" id="PF02706"/>
    </source>
</evidence>
<evidence type="ECO:0000259" key="19">
    <source>
        <dbReference type="Pfam" id="PF13614"/>
    </source>
</evidence>
<dbReference type="EC" id="2.7.10.2" evidence="4"/>
<dbReference type="CDD" id="cd05387">
    <property type="entry name" value="BY-kinase"/>
    <property type="match status" value="1"/>
</dbReference>
<feature type="transmembrane region" description="Helical" evidence="17">
    <location>
        <begin position="36"/>
        <end position="54"/>
    </location>
</feature>
<dbReference type="PANTHER" id="PTHR32309">
    <property type="entry name" value="TYROSINE-PROTEIN KINASE"/>
    <property type="match status" value="1"/>
</dbReference>
<evidence type="ECO:0000256" key="5">
    <source>
        <dbReference type="ARBA" id="ARBA00022475"/>
    </source>
</evidence>
<dbReference type="GO" id="GO:0004715">
    <property type="term" value="F:non-membrane spanning protein tyrosine kinase activity"/>
    <property type="evidence" value="ECO:0007669"/>
    <property type="project" value="UniProtKB-EC"/>
</dbReference>
<evidence type="ECO:0000256" key="6">
    <source>
        <dbReference type="ARBA" id="ARBA00022519"/>
    </source>
</evidence>
<keyword evidence="12 17" id="KW-1133">Transmembrane helix</keyword>
<feature type="domain" description="AAA" evidence="19">
    <location>
        <begin position="573"/>
        <end position="696"/>
    </location>
</feature>
<evidence type="ECO:0000256" key="12">
    <source>
        <dbReference type="ARBA" id="ARBA00022989"/>
    </source>
</evidence>
<evidence type="ECO:0000313" key="21">
    <source>
        <dbReference type="Proteomes" id="UP000316476"/>
    </source>
</evidence>
<evidence type="ECO:0000256" key="4">
    <source>
        <dbReference type="ARBA" id="ARBA00011903"/>
    </source>
</evidence>
<dbReference type="InterPro" id="IPR025669">
    <property type="entry name" value="AAA_dom"/>
</dbReference>